<feature type="chain" id="PRO_5030622241" description="DUF1995 domain-containing protein" evidence="1">
    <location>
        <begin position="23"/>
        <end position="275"/>
    </location>
</feature>
<proteinExistence type="predicted"/>
<evidence type="ECO:0000259" key="2">
    <source>
        <dbReference type="Pfam" id="PF09353"/>
    </source>
</evidence>
<accession>A0A7S4JRM2</accession>
<feature type="signal peptide" evidence="1">
    <location>
        <begin position="1"/>
        <end position="22"/>
    </location>
</feature>
<keyword evidence="1" id="KW-0732">Signal</keyword>
<evidence type="ECO:0000313" key="3">
    <source>
        <dbReference type="EMBL" id="CAE2271744.1"/>
    </source>
</evidence>
<protein>
    <recommendedName>
        <fullName evidence="2">DUF1995 domain-containing protein</fullName>
    </recommendedName>
</protein>
<evidence type="ECO:0000256" key="1">
    <source>
        <dbReference type="SAM" id="SignalP"/>
    </source>
</evidence>
<feature type="domain" description="DUF1995" evidence="2">
    <location>
        <begin position="44"/>
        <end position="227"/>
    </location>
</feature>
<dbReference type="AlphaFoldDB" id="A0A7S4JRM2"/>
<organism evidence="3">
    <name type="scientific">Odontella aurita</name>
    <dbReference type="NCBI Taxonomy" id="265563"/>
    <lineage>
        <taxon>Eukaryota</taxon>
        <taxon>Sar</taxon>
        <taxon>Stramenopiles</taxon>
        <taxon>Ochrophyta</taxon>
        <taxon>Bacillariophyta</taxon>
        <taxon>Mediophyceae</taxon>
        <taxon>Biddulphiophycidae</taxon>
        <taxon>Eupodiscales</taxon>
        <taxon>Odontellaceae</taxon>
        <taxon>Odontella</taxon>
    </lineage>
</organism>
<reference evidence="3" key="1">
    <citation type="submission" date="2021-01" db="EMBL/GenBank/DDBJ databases">
        <authorList>
            <person name="Corre E."/>
            <person name="Pelletier E."/>
            <person name="Niang G."/>
            <person name="Scheremetjew M."/>
            <person name="Finn R."/>
            <person name="Kale V."/>
            <person name="Holt S."/>
            <person name="Cochrane G."/>
            <person name="Meng A."/>
            <person name="Brown T."/>
            <person name="Cohen L."/>
        </authorList>
    </citation>
    <scope>NUCLEOTIDE SEQUENCE</scope>
    <source>
        <strain evidence="3">Isolate 1302-5</strain>
    </source>
</reference>
<name>A0A7S4JRM2_9STRA</name>
<dbReference type="EMBL" id="HBKQ01046973">
    <property type="protein sequence ID" value="CAE2271744.1"/>
    <property type="molecule type" value="Transcribed_RNA"/>
</dbReference>
<gene>
    <name evidence="3" type="ORF">OAUR00152_LOCUS32431</name>
</gene>
<dbReference type="InterPro" id="IPR018962">
    <property type="entry name" value="DUF1995"/>
</dbReference>
<dbReference type="Pfam" id="PF09353">
    <property type="entry name" value="DUF1995"/>
    <property type="match status" value="1"/>
</dbReference>
<sequence length="275" mass="29240">MTGRFLLSLILLLTCWVDVSVSSFFGPSTKTAKIPTSQKDRDIQAISGVKAAITSPKSPSFPLVECEFPPLERLNKLGDGSLRSALEVEKANLAFASKLTKSIAPVPFIGPKTWLLVSSAASNSFLSSARNAAGSSTVHSLKDGLPDVGEGDVCVFVTPSSRSDYEAAKRIASPGGAGAVVLVNGFAKDQKSVPGSATMGYFLKPLTYNSQVVGYLARVYPGQWVTIDAITNQVLSAYVDEEILVRGTNTPDLRQSGKIVQKSVDDRAILARKNN</sequence>